<dbReference type="AlphaFoldDB" id="A0A0G4I4A9"/>
<evidence type="ECO:0000256" key="2">
    <source>
        <dbReference type="ARBA" id="ARBA00004651"/>
    </source>
</evidence>
<evidence type="ECO:0000313" key="14">
    <source>
        <dbReference type="EMBL" id="CEM51757.1"/>
    </source>
</evidence>
<evidence type="ECO:0000256" key="7">
    <source>
        <dbReference type="ARBA" id="ARBA00022989"/>
    </source>
</evidence>
<evidence type="ECO:0000256" key="1">
    <source>
        <dbReference type="ARBA" id="ARBA00003019"/>
    </source>
</evidence>
<keyword evidence="8" id="KW-0406">Ion transport</keyword>
<feature type="transmembrane region" description="Helical" evidence="13">
    <location>
        <begin position="375"/>
        <end position="396"/>
    </location>
</feature>
<reference evidence="14" key="1">
    <citation type="submission" date="2014-11" db="EMBL/GenBank/DDBJ databases">
        <authorList>
            <person name="Otto D Thomas"/>
            <person name="Naeem Raeece"/>
        </authorList>
    </citation>
    <scope>NUCLEOTIDE SEQUENCE</scope>
</reference>
<protein>
    <recommendedName>
        <fullName evidence="3">Molybdate-anion transporter</fullName>
    </recommendedName>
    <alternativeName>
        <fullName evidence="10">Major facilitator superfamily domain-containing protein 5</fullName>
    </alternativeName>
    <alternativeName>
        <fullName evidence="11">Molybdate transporter 2 homolog</fullName>
    </alternativeName>
</protein>
<keyword evidence="6 13" id="KW-0812">Transmembrane</keyword>
<evidence type="ECO:0000256" key="5">
    <source>
        <dbReference type="ARBA" id="ARBA00022475"/>
    </source>
</evidence>
<feature type="transmembrane region" description="Helical" evidence="13">
    <location>
        <begin position="6"/>
        <end position="26"/>
    </location>
</feature>
<feature type="compositionally biased region" description="Polar residues" evidence="12">
    <location>
        <begin position="436"/>
        <end position="459"/>
    </location>
</feature>
<dbReference type="InterPro" id="IPR036259">
    <property type="entry name" value="MFS_trans_sf"/>
</dbReference>
<feature type="transmembrane region" description="Helical" evidence="13">
    <location>
        <begin position="402"/>
        <end position="422"/>
    </location>
</feature>
<feature type="transmembrane region" description="Helical" evidence="13">
    <location>
        <begin position="38"/>
        <end position="58"/>
    </location>
</feature>
<feature type="transmembrane region" description="Helical" evidence="13">
    <location>
        <begin position="318"/>
        <end position="335"/>
    </location>
</feature>
<evidence type="ECO:0000256" key="13">
    <source>
        <dbReference type="SAM" id="Phobius"/>
    </source>
</evidence>
<dbReference type="InterPro" id="IPR008509">
    <property type="entry name" value="MOT2/MFSD5"/>
</dbReference>
<dbReference type="Pfam" id="PF05631">
    <property type="entry name" value="MFS_5"/>
    <property type="match status" value="1"/>
</dbReference>
<dbReference type="CDD" id="cd17487">
    <property type="entry name" value="MFS_MFSD5_like"/>
    <property type="match status" value="1"/>
</dbReference>
<evidence type="ECO:0000256" key="6">
    <source>
        <dbReference type="ARBA" id="ARBA00022692"/>
    </source>
</evidence>
<dbReference type="SUPFAM" id="SSF103473">
    <property type="entry name" value="MFS general substrate transporter"/>
    <property type="match status" value="1"/>
</dbReference>
<comment type="function">
    <text evidence="1">Mediates high-affinity intracellular uptake of the rare oligo-element molybdenum.</text>
</comment>
<evidence type="ECO:0000256" key="8">
    <source>
        <dbReference type="ARBA" id="ARBA00023065"/>
    </source>
</evidence>
<feature type="transmembrane region" description="Helical" evidence="13">
    <location>
        <begin position="199"/>
        <end position="218"/>
    </location>
</feature>
<evidence type="ECO:0000256" key="4">
    <source>
        <dbReference type="ARBA" id="ARBA00022448"/>
    </source>
</evidence>
<feature type="region of interest" description="Disordered" evidence="12">
    <location>
        <begin position="430"/>
        <end position="459"/>
    </location>
</feature>
<evidence type="ECO:0000256" key="9">
    <source>
        <dbReference type="ARBA" id="ARBA00023136"/>
    </source>
</evidence>
<feature type="transmembrane region" description="Helical" evidence="13">
    <location>
        <begin position="341"/>
        <end position="363"/>
    </location>
</feature>
<keyword evidence="4" id="KW-0813">Transport</keyword>
<dbReference type="GO" id="GO:0015098">
    <property type="term" value="F:molybdate ion transmembrane transporter activity"/>
    <property type="evidence" value="ECO:0007669"/>
    <property type="project" value="InterPro"/>
</dbReference>
<dbReference type="PhylomeDB" id="A0A0G4I4A9"/>
<dbReference type="EMBL" id="CDMZ01005040">
    <property type="protein sequence ID" value="CEM51757.1"/>
    <property type="molecule type" value="Genomic_DNA"/>
</dbReference>
<keyword evidence="9 13" id="KW-0472">Membrane</keyword>
<comment type="subcellular location">
    <subcellularLocation>
        <location evidence="2">Cell membrane</location>
        <topology evidence="2">Multi-pass membrane protein</topology>
    </subcellularLocation>
</comment>
<gene>
    <name evidence="14" type="ORF">Cvel_10835</name>
</gene>
<sequence>MPNLEHLPVFIILAVVAVGLQVRSFLSNDKGANGYTEAFRGFQTTYLLIYGLVVLSDWLQGPYVYQLYREYGFTTGEIGQLFIAGFGASAVCGVFIGSVADAFGRKKSALGFCVAYIISCLTKHVNQYSVLMVGRLTGGIATSLLFSVFDAWMVHEHHHRNFPEKDLGDTFAKGNTINGAMAIIAGLIASFVVAKFGTVAPFDLSIVVLVLAGVAITIKWTENYGKATASSSGNSGDSMLKELTESFSLMLERPEIPLVGLMQSFFEGSMYTFVFLWTPALPENVNHGLVFSCFMVAVMLGSSVFSELSKRGVQPIEILIWVYIVGGTSLMVPALSENPDFRLAAFLLFELVCGMYFCSFYTCRGMIVPDKGRATILNIYRVPLNLIVMTVCLLSDKLSQQVIFAACVVMLVLGGLCTLQVASALAEKEKQKVGGTPTSADRQGSGSEEVQLTGTTADS</sequence>
<feature type="transmembrane region" description="Helical" evidence="13">
    <location>
        <begin position="175"/>
        <end position="193"/>
    </location>
</feature>
<feature type="transmembrane region" description="Helical" evidence="13">
    <location>
        <begin position="78"/>
        <end position="97"/>
    </location>
</feature>
<name>A0A0G4I4A9_9ALVE</name>
<dbReference type="GO" id="GO:0005886">
    <property type="term" value="C:plasma membrane"/>
    <property type="evidence" value="ECO:0007669"/>
    <property type="project" value="UniProtKB-SubCell"/>
</dbReference>
<dbReference type="PANTHER" id="PTHR23516:SF1">
    <property type="entry name" value="MOLYBDATE-ANION TRANSPORTER"/>
    <property type="match status" value="1"/>
</dbReference>
<dbReference type="VEuPathDB" id="CryptoDB:Cvel_10835"/>
<feature type="transmembrane region" description="Helical" evidence="13">
    <location>
        <begin position="132"/>
        <end position="154"/>
    </location>
</feature>
<dbReference type="PANTHER" id="PTHR23516">
    <property type="entry name" value="SAM (S-ADENOSYL METHIONINE) TRANSPORTER"/>
    <property type="match status" value="1"/>
</dbReference>
<dbReference type="GO" id="GO:0006811">
    <property type="term" value="P:monoatomic ion transport"/>
    <property type="evidence" value="ECO:0007669"/>
    <property type="project" value="UniProtKB-KW"/>
</dbReference>
<accession>A0A0G4I4A9</accession>
<evidence type="ECO:0000256" key="10">
    <source>
        <dbReference type="ARBA" id="ARBA00030646"/>
    </source>
</evidence>
<keyword evidence="7 13" id="KW-1133">Transmembrane helix</keyword>
<keyword evidence="5" id="KW-1003">Cell membrane</keyword>
<feature type="transmembrane region" description="Helical" evidence="13">
    <location>
        <begin position="289"/>
        <end position="306"/>
    </location>
</feature>
<evidence type="ECO:0000256" key="11">
    <source>
        <dbReference type="ARBA" id="ARBA00032555"/>
    </source>
</evidence>
<evidence type="ECO:0000256" key="12">
    <source>
        <dbReference type="SAM" id="MobiDB-lite"/>
    </source>
</evidence>
<organism evidence="14">
    <name type="scientific">Chromera velia CCMP2878</name>
    <dbReference type="NCBI Taxonomy" id="1169474"/>
    <lineage>
        <taxon>Eukaryota</taxon>
        <taxon>Sar</taxon>
        <taxon>Alveolata</taxon>
        <taxon>Colpodellida</taxon>
        <taxon>Chromeraceae</taxon>
        <taxon>Chromera</taxon>
    </lineage>
</organism>
<dbReference type="Gene3D" id="1.20.1250.20">
    <property type="entry name" value="MFS general substrate transporter like domains"/>
    <property type="match status" value="1"/>
</dbReference>
<proteinExistence type="predicted"/>
<evidence type="ECO:0000256" key="3">
    <source>
        <dbReference type="ARBA" id="ARBA00021242"/>
    </source>
</evidence>